<feature type="compositionally biased region" description="Basic and acidic residues" evidence="7">
    <location>
        <begin position="752"/>
        <end position="779"/>
    </location>
</feature>
<evidence type="ECO:0000313" key="10">
    <source>
        <dbReference type="Proteomes" id="UP001316803"/>
    </source>
</evidence>
<evidence type="ECO:0000256" key="2">
    <source>
        <dbReference type="ARBA" id="ARBA00022670"/>
    </source>
</evidence>
<feature type="compositionally biased region" description="Acidic residues" evidence="7">
    <location>
        <begin position="826"/>
        <end position="840"/>
    </location>
</feature>
<dbReference type="PANTHER" id="PTHR10183">
    <property type="entry name" value="CALPAIN"/>
    <property type="match status" value="1"/>
</dbReference>
<keyword evidence="2 6" id="KW-0645">Protease</keyword>
<dbReference type="SUPFAM" id="SSF54001">
    <property type="entry name" value="Cysteine proteinases"/>
    <property type="match status" value="1"/>
</dbReference>
<feature type="compositionally biased region" description="Basic and acidic residues" evidence="7">
    <location>
        <begin position="50"/>
        <end position="67"/>
    </location>
</feature>
<evidence type="ECO:0000256" key="5">
    <source>
        <dbReference type="PIRSR" id="PIRSR622684-1"/>
    </source>
</evidence>
<proteinExistence type="inferred from homology"/>
<comment type="similarity">
    <text evidence="1">Belongs to the peptidase C2 family.</text>
</comment>
<dbReference type="Proteomes" id="UP001316803">
    <property type="component" value="Unassembled WGS sequence"/>
</dbReference>
<dbReference type="InterPro" id="IPR000169">
    <property type="entry name" value="Pept_cys_AS"/>
</dbReference>
<gene>
    <name evidence="9" type="ORF">OHC33_004175</name>
</gene>
<evidence type="ECO:0000256" key="3">
    <source>
        <dbReference type="ARBA" id="ARBA00022801"/>
    </source>
</evidence>
<dbReference type="InterPro" id="IPR038765">
    <property type="entry name" value="Papain-like_cys_pep_sf"/>
</dbReference>
<feature type="compositionally biased region" description="Low complexity" evidence="7">
    <location>
        <begin position="81"/>
        <end position="90"/>
    </location>
</feature>
<feature type="active site" evidence="5 6">
    <location>
        <position position="455"/>
    </location>
</feature>
<feature type="compositionally biased region" description="Low complexity" evidence="7">
    <location>
        <begin position="681"/>
        <end position="697"/>
    </location>
</feature>
<keyword evidence="10" id="KW-1185">Reference proteome</keyword>
<organism evidence="9 10">
    <name type="scientific">Knufia fluminis</name>
    <dbReference type="NCBI Taxonomy" id="191047"/>
    <lineage>
        <taxon>Eukaryota</taxon>
        <taxon>Fungi</taxon>
        <taxon>Dikarya</taxon>
        <taxon>Ascomycota</taxon>
        <taxon>Pezizomycotina</taxon>
        <taxon>Eurotiomycetes</taxon>
        <taxon>Chaetothyriomycetidae</taxon>
        <taxon>Chaetothyriales</taxon>
        <taxon>Trichomeriaceae</taxon>
        <taxon>Knufia</taxon>
    </lineage>
</organism>
<keyword evidence="4 6" id="KW-0788">Thiol protease</keyword>
<reference evidence="9 10" key="1">
    <citation type="submission" date="2022-12" db="EMBL/GenBank/DDBJ databases">
        <title>Genomic features and morphological characterization of a novel Knufia sp. strain isolated from spacecraft assembly facility.</title>
        <authorList>
            <person name="Teixeira M."/>
            <person name="Chander A.M."/>
            <person name="Stajich J.E."/>
            <person name="Venkateswaran K."/>
        </authorList>
    </citation>
    <scope>NUCLEOTIDE SEQUENCE [LARGE SCALE GENOMIC DNA]</scope>
    <source>
        <strain evidence="9 10">FJI-L2-BK-P2</strain>
    </source>
</reference>
<comment type="caution">
    <text evidence="9">The sequence shown here is derived from an EMBL/GenBank/DDBJ whole genome shotgun (WGS) entry which is preliminary data.</text>
</comment>
<evidence type="ECO:0000256" key="6">
    <source>
        <dbReference type="PROSITE-ProRule" id="PRU00239"/>
    </source>
</evidence>
<dbReference type="GO" id="GO:0006508">
    <property type="term" value="P:proteolysis"/>
    <property type="evidence" value="ECO:0007669"/>
    <property type="project" value="UniProtKB-KW"/>
</dbReference>
<dbReference type="InterPro" id="IPR022684">
    <property type="entry name" value="Calpain_cysteine_protease"/>
</dbReference>
<evidence type="ECO:0000259" key="8">
    <source>
        <dbReference type="PROSITE" id="PS50203"/>
    </source>
</evidence>
<feature type="compositionally biased region" description="Basic and acidic residues" evidence="7">
    <location>
        <begin position="787"/>
        <end position="801"/>
    </location>
</feature>
<dbReference type="GO" id="GO:0004198">
    <property type="term" value="F:calcium-dependent cysteine-type endopeptidase activity"/>
    <property type="evidence" value="ECO:0007669"/>
    <property type="project" value="InterPro"/>
</dbReference>
<feature type="region of interest" description="Disordered" evidence="7">
    <location>
        <begin position="651"/>
        <end position="726"/>
    </location>
</feature>
<dbReference type="Gene3D" id="3.90.70.10">
    <property type="entry name" value="Cysteine proteinases"/>
    <property type="match status" value="1"/>
</dbReference>
<feature type="region of interest" description="Disordered" evidence="7">
    <location>
        <begin position="743"/>
        <end position="840"/>
    </location>
</feature>
<protein>
    <recommendedName>
        <fullName evidence="8">Calpain catalytic domain-containing protein</fullName>
    </recommendedName>
</protein>
<feature type="compositionally biased region" description="Acidic residues" evidence="7">
    <location>
        <begin position="68"/>
        <end position="78"/>
    </location>
</feature>
<keyword evidence="3 6" id="KW-0378">Hydrolase</keyword>
<sequence length="840" mass="95077">MPKAISSIPPKPVPSPKTYGRSGHSRLSVRPSAPRAGTRGVANAGDEPAGSEHDEVNAETSNEKEKEGDNDDKDEEEAVVPSDASAPASEASKKKGPKLHPQERINKLWKNYHPEYLGKVTRILPEPVPISSTTSGKAPKSQNAARSYQEARAQCEQSVRKIIDECLALNQKYTDVHFDLERDLKVTRKRDCIDGLVQDDENRDDPTDVKRVTDLFEDPKFYSEGAGFDDIVQGATGDCWMMSAFSVLSCSEELIRKVCVIQDQEVGVYGFVFYRDGEWHPTIIDDKLYLSSMSFDESVNTVLQTWGKEQEEKYTELFQRGSKALYFARCRDDNETWVPLLEKACAKAHGGYDAVRGGQTGEAIEDLTGGVTTEIYTTNILSKEKFWNNELRRIGRGFMFDATDPVYREWQDWDESNAWVSQKRKERRKGLVQRHAYAVLDTYEGYGERLVKVRNPWGESEWAGAWSDGSSQWTSVWLERLNHKFGDDGIFWMSYKDFLNQYKHINRTRIFDDSWYTSQKWASVQVPFSTVDYQQTKFTIDVPEDTETVIVLSQLDTRYFQDLQGKYDYRLQFRISKSDNEDDYIARSKPNYELDRSTNVELYLKQGKYTVLFKIQALDYGRDSPDEVIKANLPWRKEKVTTIGRLYDLAHQKGLREPEEEKQVDSEKKADVEEGTQTEGAAAAATPATPSPITINIGAAQGPAADANDEQGEDEEDDEDKDPWNATCVVGLRVYSKQPELGVNVIWPPKPKPAEEVKAPAQDRDAITKAPQEEVEKKGTQTGDTDDTNKKNEKKGKKEEYAGIMATRPGTNAGGRAGHAQRQEEQREEDGSEDDEDSSD</sequence>
<dbReference type="AlphaFoldDB" id="A0AAN8EFL4"/>
<evidence type="ECO:0000256" key="7">
    <source>
        <dbReference type="SAM" id="MobiDB-lite"/>
    </source>
</evidence>
<dbReference type="Pfam" id="PF00648">
    <property type="entry name" value="Peptidase_C2"/>
    <property type="match status" value="1"/>
</dbReference>
<dbReference type="InterPro" id="IPR001300">
    <property type="entry name" value="Peptidase_C2_calpain_cat"/>
</dbReference>
<feature type="compositionally biased region" description="Basic and acidic residues" evidence="7">
    <location>
        <begin position="651"/>
        <end position="672"/>
    </location>
</feature>
<dbReference type="CDD" id="cd00044">
    <property type="entry name" value="CysPc"/>
    <property type="match status" value="1"/>
</dbReference>
<feature type="active site" evidence="5 6">
    <location>
        <position position="239"/>
    </location>
</feature>
<dbReference type="EMBL" id="JAKLMC020000008">
    <property type="protein sequence ID" value="KAK5954453.1"/>
    <property type="molecule type" value="Genomic_DNA"/>
</dbReference>
<evidence type="ECO:0000256" key="1">
    <source>
        <dbReference type="ARBA" id="ARBA00007623"/>
    </source>
</evidence>
<dbReference type="PROSITE" id="PS50203">
    <property type="entry name" value="CALPAIN_CAT"/>
    <property type="match status" value="1"/>
</dbReference>
<dbReference type="PANTHER" id="PTHR10183:SF379">
    <property type="entry name" value="CALPAIN-5"/>
    <property type="match status" value="1"/>
</dbReference>
<name>A0AAN8EFL4_9EURO</name>
<dbReference type="SMART" id="SM00230">
    <property type="entry name" value="CysPc"/>
    <property type="match status" value="1"/>
</dbReference>
<feature type="active site" evidence="5 6">
    <location>
        <position position="435"/>
    </location>
</feature>
<feature type="region of interest" description="Disordered" evidence="7">
    <location>
        <begin position="1"/>
        <end position="102"/>
    </location>
</feature>
<dbReference type="PRINTS" id="PR00704">
    <property type="entry name" value="CALPAIN"/>
</dbReference>
<evidence type="ECO:0000256" key="4">
    <source>
        <dbReference type="ARBA" id="ARBA00022807"/>
    </source>
</evidence>
<feature type="compositionally biased region" description="Acidic residues" evidence="7">
    <location>
        <begin position="707"/>
        <end position="721"/>
    </location>
</feature>
<dbReference type="PROSITE" id="PS00139">
    <property type="entry name" value="THIOL_PROTEASE_CYS"/>
    <property type="match status" value="1"/>
</dbReference>
<evidence type="ECO:0000313" key="9">
    <source>
        <dbReference type="EMBL" id="KAK5954453.1"/>
    </source>
</evidence>
<accession>A0AAN8EFL4</accession>
<feature type="domain" description="Calpain catalytic" evidence="8">
    <location>
        <begin position="210"/>
        <end position="511"/>
    </location>
</feature>